<reference evidence="1 2" key="1">
    <citation type="journal article" date="2023" name="Plants (Basel)">
        <title>Bridging the Gap: Combining Genomics and Transcriptomics Approaches to Understand Stylosanthes scabra, an Orphan Legume from the Brazilian Caatinga.</title>
        <authorList>
            <person name="Ferreira-Neto J.R.C."/>
            <person name="da Silva M.D."/>
            <person name="Binneck E."/>
            <person name="de Melo N.F."/>
            <person name="da Silva R.H."/>
            <person name="de Melo A.L.T.M."/>
            <person name="Pandolfi V."/>
            <person name="Bustamante F.O."/>
            <person name="Brasileiro-Vidal A.C."/>
            <person name="Benko-Iseppon A.M."/>
        </authorList>
    </citation>
    <scope>NUCLEOTIDE SEQUENCE [LARGE SCALE GENOMIC DNA]</scope>
    <source>
        <tissue evidence="1">Leaves</tissue>
    </source>
</reference>
<evidence type="ECO:0000313" key="1">
    <source>
        <dbReference type="EMBL" id="MED6132786.1"/>
    </source>
</evidence>
<keyword evidence="2" id="KW-1185">Reference proteome</keyword>
<comment type="caution">
    <text evidence="1">The sequence shown here is derived from an EMBL/GenBank/DDBJ whole genome shotgun (WGS) entry which is preliminary data.</text>
</comment>
<accession>A0ABU6S8J9</accession>
<dbReference type="EMBL" id="JASCZI010060489">
    <property type="protein sequence ID" value="MED6132786.1"/>
    <property type="molecule type" value="Genomic_DNA"/>
</dbReference>
<gene>
    <name evidence="1" type="ORF">PIB30_022099</name>
</gene>
<evidence type="ECO:0000313" key="2">
    <source>
        <dbReference type="Proteomes" id="UP001341840"/>
    </source>
</evidence>
<protein>
    <submittedName>
        <fullName evidence="1">Uncharacterized protein</fullName>
    </submittedName>
</protein>
<proteinExistence type="predicted"/>
<dbReference type="Proteomes" id="UP001341840">
    <property type="component" value="Unassembled WGS sequence"/>
</dbReference>
<sequence length="176" mass="19402">MHTSATSVPCVSVELEQRDTSAGAVNERSTHSNPGRVQVWSARSRMRAEIWSGASQRNTRISSGSVRGAGRAFLLSGRGIAAVDLPADPTSDANGKKVNELDLLVSVGLGSDANGIPRKVRRKGELDGNDMKRYIKADEKFDGNLGNELFFVRRKIRRKRSQILNIHFEYSYNIIS</sequence>
<organism evidence="1 2">
    <name type="scientific">Stylosanthes scabra</name>
    <dbReference type="NCBI Taxonomy" id="79078"/>
    <lineage>
        <taxon>Eukaryota</taxon>
        <taxon>Viridiplantae</taxon>
        <taxon>Streptophyta</taxon>
        <taxon>Embryophyta</taxon>
        <taxon>Tracheophyta</taxon>
        <taxon>Spermatophyta</taxon>
        <taxon>Magnoliopsida</taxon>
        <taxon>eudicotyledons</taxon>
        <taxon>Gunneridae</taxon>
        <taxon>Pentapetalae</taxon>
        <taxon>rosids</taxon>
        <taxon>fabids</taxon>
        <taxon>Fabales</taxon>
        <taxon>Fabaceae</taxon>
        <taxon>Papilionoideae</taxon>
        <taxon>50 kb inversion clade</taxon>
        <taxon>dalbergioids sensu lato</taxon>
        <taxon>Dalbergieae</taxon>
        <taxon>Pterocarpus clade</taxon>
        <taxon>Stylosanthes</taxon>
    </lineage>
</organism>
<name>A0ABU6S8J9_9FABA</name>